<comment type="caution">
    <text evidence="3">The sequence shown here is derived from an EMBL/GenBank/DDBJ whole genome shotgun (WGS) entry which is preliminary data.</text>
</comment>
<dbReference type="AlphaFoldDB" id="A0A371FGG3"/>
<feature type="compositionally biased region" description="Acidic residues" evidence="1">
    <location>
        <begin position="164"/>
        <end position="177"/>
    </location>
</feature>
<reference evidence="3" key="1">
    <citation type="submission" date="2018-05" db="EMBL/GenBank/DDBJ databases">
        <title>Draft genome of Mucuna pruriens seed.</title>
        <authorList>
            <person name="Nnadi N.E."/>
            <person name="Vos R."/>
            <person name="Hasami M.H."/>
            <person name="Devisetty U.K."/>
            <person name="Aguiy J.C."/>
        </authorList>
    </citation>
    <scope>NUCLEOTIDE SEQUENCE [LARGE SCALE GENOMIC DNA]</scope>
    <source>
        <strain evidence="3">JCA_2017</strain>
    </source>
</reference>
<accession>A0A371FGG3</accession>
<sequence>MFGYPATVRKRTTMTLAKWWKMYRAHTPYLQNLAIKVLSLICSSSGCKRNWSSFEHIHLKKRSKLEHQKLQKLVYVKYTQALQERYECRDLSILFNEWIVGELDGDGEDVEDELVFDDDVLTWRGVASATRAGKPLKYTRKQTQMQRAAVAYTSKKEKGKEVIKDEDEDESIQDEGEKEYNSSSNGSDEDNDMELQEDKENY</sequence>
<dbReference type="GO" id="GO:0046983">
    <property type="term" value="F:protein dimerization activity"/>
    <property type="evidence" value="ECO:0007669"/>
    <property type="project" value="InterPro"/>
</dbReference>
<dbReference type="InterPro" id="IPR012337">
    <property type="entry name" value="RNaseH-like_sf"/>
</dbReference>
<dbReference type="SUPFAM" id="SSF53098">
    <property type="entry name" value="Ribonuclease H-like"/>
    <property type="match status" value="1"/>
</dbReference>
<feature type="region of interest" description="Disordered" evidence="1">
    <location>
        <begin position="150"/>
        <end position="202"/>
    </location>
</feature>
<name>A0A371FGG3_MUCPR</name>
<evidence type="ECO:0000259" key="2">
    <source>
        <dbReference type="Pfam" id="PF05699"/>
    </source>
</evidence>
<proteinExistence type="predicted"/>
<protein>
    <recommendedName>
        <fullName evidence="2">HAT C-terminal dimerisation domain-containing protein</fullName>
    </recommendedName>
</protein>
<dbReference type="PANTHER" id="PTHR32166:SF74">
    <property type="entry name" value="OS05G0256350 PROTEIN"/>
    <property type="match status" value="1"/>
</dbReference>
<keyword evidence="4" id="KW-1185">Reference proteome</keyword>
<dbReference type="PANTHER" id="PTHR32166">
    <property type="entry name" value="OSJNBA0013A04.12 PROTEIN"/>
    <property type="match status" value="1"/>
</dbReference>
<evidence type="ECO:0000256" key="1">
    <source>
        <dbReference type="SAM" id="MobiDB-lite"/>
    </source>
</evidence>
<dbReference type="InterPro" id="IPR008906">
    <property type="entry name" value="HATC_C_dom"/>
</dbReference>
<evidence type="ECO:0000313" key="4">
    <source>
        <dbReference type="Proteomes" id="UP000257109"/>
    </source>
</evidence>
<organism evidence="3 4">
    <name type="scientific">Mucuna pruriens</name>
    <name type="common">Velvet bean</name>
    <name type="synonym">Dolichos pruriens</name>
    <dbReference type="NCBI Taxonomy" id="157652"/>
    <lineage>
        <taxon>Eukaryota</taxon>
        <taxon>Viridiplantae</taxon>
        <taxon>Streptophyta</taxon>
        <taxon>Embryophyta</taxon>
        <taxon>Tracheophyta</taxon>
        <taxon>Spermatophyta</taxon>
        <taxon>Magnoliopsida</taxon>
        <taxon>eudicotyledons</taxon>
        <taxon>Gunneridae</taxon>
        <taxon>Pentapetalae</taxon>
        <taxon>rosids</taxon>
        <taxon>fabids</taxon>
        <taxon>Fabales</taxon>
        <taxon>Fabaceae</taxon>
        <taxon>Papilionoideae</taxon>
        <taxon>50 kb inversion clade</taxon>
        <taxon>NPAAA clade</taxon>
        <taxon>indigoferoid/millettioid clade</taxon>
        <taxon>Phaseoleae</taxon>
        <taxon>Mucuna</taxon>
    </lineage>
</organism>
<evidence type="ECO:0000313" key="3">
    <source>
        <dbReference type="EMBL" id="RDX77386.1"/>
    </source>
</evidence>
<dbReference type="Proteomes" id="UP000257109">
    <property type="component" value="Unassembled WGS sequence"/>
</dbReference>
<dbReference type="Pfam" id="PF05699">
    <property type="entry name" value="Dimer_Tnp_hAT"/>
    <property type="match status" value="1"/>
</dbReference>
<feature type="non-terminal residue" evidence="3">
    <location>
        <position position="1"/>
    </location>
</feature>
<gene>
    <name evidence="3" type="ORF">CR513_42505</name>
</gene>
<dbReference type="EMBL" id="QJKJ01009186">
    <property type="protein sequence ID" value="RDX77386.1"/>
    <property type="molecule type" value="Genomic_DNA"/>
</dbReference>
<dbReference type="OrthoDB" id="1930460at2759"/>
<feature type="compositionally biased region" description="Basic and acidic residues" evidence="1">
    <location>
        <begin position="154"/>
        <end position="163"/>
    </location>
</feature>
<dbReference type="STRING" id="157652.A0A371FGG3"/>
<feature type="domain" description="HAT C-terminal dimerisation" evidence="2">
    <location>
        <begin position="12"/>
        <end position="77"/>
    </location>
</feature>